<accession>A0A2V1APP4</accession>
<name>A0A2V1APP4_9ASCO</name>
<dbReference type="VEuPathDB" id="FungiDB:CXQ85_001223"/>
<dbReference type="AlphaFoldDB" id="A0A2V1APP4"/>
<organism evidence="2 3">
    <name type="scientific">Candidozyma haemuli</name>
    <dbReference type="NCBI Taxonomy" id="45357"/>
    <lineage>
        <taxon>Eukaryota</taxon>
        <taxon>Fungi</taxon>
        <taxon>Dikarya</taxon>
        <taxon>Ascomycota</taxon>
        <taxon>Saccharomycotina</taxon>
        <taxon>Pichiomycetes</taxon>
        <taxon>Metschnikowiaceae</taxon>
        <taxon>Candidozyma</taxon>
    </lineage>
</organism>
<evidence type="ECO:0000256" key="1">
    <source>
        <dbReference type="SAM" id="MobiDB-lite"/>
    </source>
</evidence>
<gene>
    <name evidence="2" type="ORF">CXQ85_001223</name>
</gene>
<feature type="region of interest" description="Disordered" evidence="1">
    <location>
        <begin position="66"/>
        <end position="132"/>
    </location>
</feature>
<feature type="region of interest" description="Disordered" evidence="1">
    <location>
        <begin position="1"/>
        <end position="32"/>
    </location>
</feature>
<dbReference type="Proteomes" id="UP000244309">
    <property type="component" value="Unassembled WGS sequence"/>
</dbReference>
<dbReference type="STRING" id="45357.A0A2V1APP4"/>
<evidence type="ECO:0000313" key="2">
    <source>
        <dbReference type="EMBL" id="PVH18931.1"/>
    </source>
</evidence>
<feature type="compositionally biased region" description="Basic residues" evidence="1">
    <location>
        <begin position="121"/>
        <end position="132"/>
    </location>
</feature>
<dbReference type="Pfam" id="PF10175">
    <property type="entry name" value="MPP6"/>
    <property type="match status" value="1"/>
</dbReference>
<proteinExistence type="predicted"/>
<protein>
    <submittedName>
        <fullName evidence="2">Uncharacterized protein</fullName>
    </submittedName>
</protein>
<dbReference type="EMBL" id="PKFO01000001">
    <property type="protein sequence ID" value="PVH18931.1"/>
    <property type="molecule type" value="Genomic_DNA"/>
</dbReference>
<dbReference type="GeneID" id="37006554"/>
<reference evidence="2 3" key="1">
    <citation type="submission" date="2017-12" db="EMBL/GenBank/DDBJ databases">
        <title>Genome Sequence of a Multidrug-Resistant Candida haemulonii Isolate from a Patient with Chronic Leg Ulcers in Israel.</title>
        <authorList>
            <person name="Chow N.A."/>
            <person name="Gade L."/>
            <person name="Batra D."/>
            <person name="Rowe L.A."/>
            <person name="Ben-Ami R."/>
            <person name="Loparev V.N."/>
            <person name="Litvintseva A.P."/>
        </authorList>
    </citation>
    <scope>NUCLEOTIDE SEQUENCE [LARGE SCALE GENOMIC DNA]</scope>
    <source>
        <strain evidence="2 3">B11899</strain>
    </source>
</reference>
<comment type="caution">
    <text evidence="2">The sequence shown here is derived from an EMBL/GenBank/DDBJ whole genome shotgun (WGS) entry which is preliminary data.</text>
</comment>
<dbReference type="RefSeq" id="XP_025339871.1">
    <property type="nucleotide sequence ID" value="XM_025484940.1"/>
</dbReference>
<keyword evidence="3" id="KW-1185">Reference proteome</keyword>
<dbReference type="OrthoDB" id="4084022at2759"/>
<feature type="compositionally biased region" description="Basic and acidic residues" evidence="1">
    <location>
        <begin position="77"/>
        <end position="106"/>
    </location>
</feature>
<evidence type="ECO:0000313" key="3">
    <source>
        <dbReference type="Proteomes" id="UP000244309"/>
    </source>
</evidence>
<sequence length="132" mass="14615">MAGLSQNVLNMKFMKGADNKGTEPAQPATYKKVKDSSEWFLPNRGQVQQKMKSAVKVNTVGYGSIASIAAEQEPEVEEKPSKKEPEPKKDSKKEADKFLEDISGKSKKDKKRKAEGQSGKPSKKSKKQKKTT</sequence>